<dbReference type="PANTHER" id="PTHR12346:SF0">
    <property type="entry name" value="SIN3A, ISOFORM G"/>
    <property type="match status" value="1"/>
</dbReference>
<dbReference type="FunFam" id="1.20.1160.11:FF:000003">
    <property type="entry name" value="Paired amphipathic helix SIN3-like protein"/>
    <property type="match status" value="1"/>
</dbReference>
<reference evidence="10 11" key="2">
    <citation type="submission" date="2015-05" db="EMBL/GenBank/DDBJ databases">
        <authorList>
            <person name="Morales-Cruz A."/>
            <person name="Amrine K.C."/>
            <person name="Cantu D."/>
        </authorList>
    </citation>
    <scope>NUCLEOTIDE SEQUENCE [LARGE SCALE GENOMIC DNA]</scope>
    <source>
        <strain evidence="10">UCRPC4</strain>
    </source>
</reference>
<dbReference type="GO" id="GO:0000086">
    <property type="term" value="P:G2/M transition of mitotic cell cycle"/>
    <property type="evidence" value="ECO:0007669"/>
    <property type="project" value="EnsemblFungi"/>
</dbReference>
<dbReference type="GO" id="GO:0003714">
    <property type="term" value="F:transcription corepressor activity"/>
    <property type="evidence" value="ECO:0007669"/>
    <property type="project" value="EnsemblFungi"/>
</dbReference>
<dbReference type="Proteomes" id="UP000053317">
    <property type="component" value="Unassembled WGS sequence"/>
</dbReference>
<feature type="region of interest" description="Disordered" evidence="8">
    <location>
        <begin position="1284"/>
        <end position="1303"/>
    </location>
</feature>
<dbReference type="GO" id="GO:0070550">
    <property type="term" value="P:rDNA chromatin condensation"/>
    <property type="evidence" value="ECO:0007669"/>
    <property type="project" value="EnsemblFungi"/>
</dbReference>
<keyword evidence="5" id="KW-0804">Transcription</keyword>
<feature type="region of interest" description="Disordered" evidence="8">
    <location>
        <begin position="347"/>
        <end position="430"/>
    </location>
</feature>
<evidence type="ECO:0000256" key="5">
    <source>
        <dbReference type="ARBA" id="ARBA00023163"/>
    </source>
</evidence>
<reference evidence="10 11" key="1">
    <citation type="submission" date="2015-05" db="EMBL/GenBank/DDBJ databases">
        <title>Distinctive expansion of gene families associated with plant cell wall degradation and secondary metabolism in the genomes of grapevine trunk pathogens.</title>
        <authorList>
            <person name="Lawrence D.P."/>
            <person name="Travadon R."/>
            <person name="Rolshausen P.E."/>
            <person name="Baumgartner K."/>
        </authorList>
    </citation>
    <scope>NUCLEOTIDE SEQUENCE [LARGE SCALE GENOMIC DNA]</scope>
    <source>
        <strain evidence="10">UCRPC4</strain>
    </source>
</reference>
<name>A0A0G2FXC0_PHACM</name>
<dbReference type="OrthoDB" id="10265969at2759"/>
<dbReference type="Pfam" id="PF08295">
    <property type="entry name" value="Sin3_corepress"/>
    <property type="match status" value="1"/>
</dbReference>
<dbReference type="GO" id="GO:0034605">
    <property type="term" value="P:cellular response to heat"/>
    <property type="evidence" value="ECO:0007669"/>
    <property type="project" value="EnsemblFungi"/>
</dbReference>
<dbReference type="PROSITE" id="PS51477">
    <property type="entry name" value="PAH"/>
    <property type="match status" value="3"/>
</dbReference>
<dbReference type="Pfam" id="PF16879">
    <property type="entry name" value="Sin3a_C"/>
    <property type="match status" value="1"/>
</dbReference>
<evidence type="ECO:0000256" key="3">
    <source>
        <dbReference type="ARBA" id="ARBA00022737"/>
    </source>
</evidence>
<dbReference type="GO" id="GO:0032221">
    <property type="term" value="C:Rpd3S complex"/>
    <property type="evidence" value="ECO:0007669"/>
    <property type="project" value="EnsemblFungi"/>
</dbReference>
<feature type="compositionally biased region" description="Polar residues" evidence="8">
    <location>
        <begin position="100"/>
        <end position="128"/>
    </location>
</feature>
<dbReference type="InterPro" id="IPR003822">
    <property type="entry name" value="PAH"/>
</dbReference>
<accession>A0A0G2FXC0</accession>
<evidence type="ECO:0000313" key="10">
    <source>
        <dbReference type="EMBL" id="KKY16433.1"/>
    </source>
</evidence>
<dbReference type="InterPro" id="IPR039774">
    <property type="entry name" value="Sin3-like"/>
</dbReference>
<dbReference type="SMART" id="SM00761">
    <property type="entry name" value="HDAC_interact"/>
    <property type="match status" value="1"/>
</dbReference>
<dbReference type="InterPro" id="IPR036600">
    <property type="entry name" value="PAH_sf"/>
</dbReference>
<feature type="region of interest" description="Disordered" evidence="8">
    <location>
        <begin position="210"/>
        <end position="236"/>
    </location>
</feature>
<keyword evidence="3" id="KW-0677">Repeat</keyword>
<gene>
    <name evidence="10" type="ORF">UCRPC4_g05942</name>
</gene>
<keyword evidence="11" id="KW-1185">Reference proteome</keyword>
<evidence type="ECO:0000256" key="8">
    <source>
        <dbReference type="SAM" id="MobiDB-lite"/>
    </source>
</evidence>
<dbReference type="InterPro" id="IPR013194">
    <property type="entry name" value="HDAC_interact_dom"/>
</dbReference>
<evidence type="ECO:0000259" key="9">
    <source>
        <dbReference type="SMART" id="SM00761"/>
    </source>
</evidence>
<feature type="region of interest" description="Disordered" evidence="8">
    <location>
        <begin position="100"/>
        <end position="192"/>
    </location>
</feature>
<organism evidence="10 11">
    <name type="scientific">Phaeomoniella chlamydospora</name>
    <name type="common">Phaeoacremonium chlamydosporum</name>
    <dbReference type="NCBI Taxonomy" id="158046"/>
    <lineage>
        <taxon>Eukaryota</taxon>
        <taxon>Fungi</taxon>
        <taxon>Dikarya</taxon>
        <taxon>Ascomycota</taxon>
        <taxon>Pezizomycotina</taxon>
        <taxon>Eurotiomycetes</taxon>
        <taxon>Chaetothyriomycetidae</taxon>
        <taxon>Phaeomoniellales</taxon>
        <taxon>Phaeomoniellaceae</taxon>
        <taxon>Phaeomoniella</taxon>
    </lineage>
</organism>
<dbReference type="GO" id="GO:0044804">
    <property type="term" value="P:nucleophagy"/>
    <property type="evidence" value="ECO:0007669"/>
    <property type="project" value="EnsemblFungi"/>
</dbReference>
<dbReference type="GO" id="GO:0006303">
    <property type="term" value="P:double-strand break repair via nonhomologous end joining"/>
    <property type="evidence" value="ECO:0007669"/>
    <property type="project" value="EnsemblFungi"/>
</dbReference>
<comment type="subcellular location">
    <subcellularLocation>
        <location evidence="1 7">Nucleus</location>
    </subcellularLocation>
</comment>
<evidence type="ECO:0000256" key="2">
    <source>
        <dbReference type="ARBA" id="ARBA00022491"/>
    </source>
</evidence>
<keyword evidence="2" id="KW-0678">Repressor</keyword>
<evidence type="ECO:0000256" key="1">
    <source>
        <dbReference type="ARBA" id="ARBA00004123"/>
    </source>
</evidence>
<dbReference type="GO" id="GO:0045944">
    <property type="term" value="P:positive regulation of transcription by RNA polymerase II"/>
    <property type="evidence" value="ECO:0007669"/>
    <property type="project" value="EnsemblFungi"/>
</dbReference>
<dbReference type="GO" id="GO:0003713">
    <property type="term" value="F:transcription coactivator activity"/>
    <property type="evidence" value="ECO:0007669"/>
    <property type="project" value="EnsemblFungi"/>
</dbReference>
<feature type="region of interest" description="Disordered" evidence="8">
    <location>
        <begin position="871"/>
        <end position="898"/>
    </location>
</feature>
<dbReference type="GO" id="GO:0051321">
    <property type="term" value="P:meiotic cell cycle"/>
    <property type="evidence" value="ECO:0007669"/>
    <property type="project" value="EnsemblFungi"/>
</dbReference>
<feature type="domain" description="Histone deacetylase interacting" evidence="9">
    <location>
        <begin position="542"/>
        <end position="643"/>
    </location>
</feature>
<sequence>MQGNAPSLAQGQQPILNDALSYLDQVKVRFSDQPDVYNRFLDIMKDFKSQAIDTPGVIDRVSNLFNGHPALIQGFNTFLPPGYRIECGTDDNPDAIRVTTPSGTMTQNLPRTRPYESSNLGPGSQSLGRQEGYEQSRGFLSQQHPSNAPLPPYSPGSRPAVMAMFGQQGQAPSTDSVAAYSSRQEQENAASNAALVHQQEQRGVSQLQNAASAAANGTARSAPMAVSPEPGGPGDVKRGPVEFNHAISYVNKIKNRFAQQPEIYKQFLEILQTYQRESKPIQDVYAQVTQLFNTAPDLLEDFKQFLPESAAAAKAQAAARSSAIAEEPPVSNIRGDTVYGANQIAQAQTPRPTAKMPPMGQFDPPSTSKENKKRRAPPGQLLQTSQGASAADSLAVGTAANNRLGPVQVGNASKRTKLQHTKPTPTEQQQPQFVASPTLIPALPEPLPPISSLASSQDEFAFFDRVRKVLGNKGQYAEFLKLVNVFTQDLIDKYVLFDRMNSFIGSHPELLNWFAKFIGIEPQEEVIEGKVAAESGRVNLSHCRMLGPSYRKLPDKEQHKLCKGRDDVCYSVLNDEWASHPTWESEDSGFIAHRKNIYEEALHRLEEERHDYDFNIEACQRTIQLMEPLVQQIRLMTEAERANFVLAKGLGGQSEAIYTRVIKKVYDRDRGETVIQQMFAQPTAVLPVVLSRLKQKLEEWKAGQREWEKIWRDQTNRVFWKSLDHQGQNVKNNDKKIFTPKHVLSEISAKYEERKKIRESGLQMPKHQLEYAFTDPEVITDACHILLVWSQSGNSGIASSDQERIAAFLKDFIPVFFNLDRNQIVDYMEDIHDREMKNESEEGDEIAAPKPRVAHLKKSELLRRGLLDRRNGKEGSVMSGSKESTPAPAASEVDGDDTQASVDVLADVTEHRWMEHPKDGNLGRHGEYAVDEPYERDTYQMYANNNIYVFFRFFQMLYSRLLALKESEEKVHEIVAKAMSHGQEVKPAVTLKLIDKLPTDFFKDVSPTANYYKQVIQMCEDFLVGDVDQPHLEDTLRRYYLKSGWQLYTVDKLVAVTVKAVHLILGSDSKDKSLDIVNLFFKDRDREVTTRSQELQYRKQVQKLVKDGEIYRISFNIQTTKTEIRYFPSEELTFESDELNEEAKWSYYVLSYSMIDPTEGIPWSKVHKPYLRRNLPGRDAEISTDEAFNNRFGPLLSEEHVEIRVIPETYKLHFEGWSVVFHENSYFKPEKPAEAREGELLRETKKEQRNARFEELFVRNTTWMKGKSGEEVDSIKADWQKWLKDGPQPASMDLSGDVEMGDA</sequence>
<dbReference type="Pfam" id="PF02671">
    <property type="entry name" value="PAH"/>
    <property type="match status" value="3"/>
</dbReference>
<feature type="compositionally biased region" description="Polar residues" evidence="8">
    <location>
        <begin position="167"/>
        <end position="191"/>
    </location>
</feature>
<dbReference type="GO" id="GO:0030174">
    <property type="term" value="P:regulation of DNA-templated DNA replication initiation"/>
    <property type="evidence" value="ECO:0007669"/>
    <property type="project" value="EnsemblFungi"/>
</dbReference>
<dbReference type="InterPro" id="IPR031693">
    <property type="entry name" value="Sin3_C"/>
</dbReference>
<feature type="compositionally biased region" description="Low complexity" evidence="8">
    <location>
        <begin position="210"/>
        <end position="222"/>
    </location>
</feature>
<dbReference type="GO" id="GO:0061186">
    <property type="term" value="P:negative regulation of silent mating-type cassette heterochromatin formation"/>
    <property type="evidence" value="ECO:0007669"/>
    <property type="project" value="EnsemblFungi"/>
</dbReference>
<keyword evidence="4" id="KW-0805">Transcription regulation</keyword>
<evidence type="ECO:0000256" key="6">
    <source>
        <dbReference type="ARBA" id="ARBA00023242"/>
    </source>
</evidence>
<dbReference type="GO" id="GO:0042802">
    <property type="term" value="F:identical protein binding"/>
    <property type="evidence" value="ECO:0007669"/>
    <property type="project" value="EnsemblFungi"/>
</dbReference>
<dbReference type="FunFam" id="1.20.1160.11:FF:000001">
    <property type="entry name" value="Paired amphipathic helix protein Sin3"/>
    <property type="match status" value="1"/>
</dbReference>
<dbReference type="EMBL" id="LCWF01000161">
    <property type="protein sequence ID" value="KKY16433.1"/>
    <property type="molecule type" value="Genomic_DNA"/>
</dbReference>
<dbReference type="Gene3D" id="1.20.1160.11">
    <property type="entry name" value="Paired amphipathic helix"/>
    <property type="match status" value="3"/>
</dbReference>
<protein>
    <submittedName>
        <fullName evidence="10">Putative transcription factor</fullName>
    </submittedName>
</protein>
<dbReference type="FunFam" id="1.20.1160.11:FF:000002">
    <property type="entry name" value="Paired amphipathic helix protein SIN3"/>
    <property type="match status" value="1"/>
</dbReference>
<evidence type="ECO:0000256" key="7">
    <source>
        <dbReference type="PROSITE-ProRule" id="PRU00810"/>
    </source>
</evidence>
<dbReference type="GO" id="GO:0033698">
    <property type="term" value="C:Rpd3L complex"/>
    <property type="evidence" value="ECO:0007669"/>
    <property type="project" value="EnsemblFungi"/>
</dbReference>
<evidence type="ECO:0000313" key="11">
    <source>
        <dbReference type="Proteomes" id="UP000053317"/>
    </source>
</evidence>
<feature type="compositionally biased region" description="Low complexity" evidence="8">
    <location>
        <begin position="421"/>
        <end position="430"/>
    </location>
</feature>
<evidence type="ECO:0000256" key="4">
    <source>
        <dbReference type="ARBA" id="ARBA00023015"/>
    </source>
</evidence>
<dbReference type="SUPFAM" id="SSF47762">
    <property type="entry name" value="PAH2 domain"/>
    <property type="match status" value="3"/>
</dbReference>
<dbReference type="PANTHER" id="PTHR12346">
    <property type="entry name" value="SIN3B-RELATED"/>
    <property type="match status" value="1"/>
</dbReference>
<proteinExistence type="predicted"/>
<keyword evidence="6 7" id="KW-0539">Nucleus</keyword>
<dbReference type="GO" id="GO:0061188">
    <property type="term" value="P:negative regulation of rDNA heterochromatin formation"/>
    <property type="evidence" value="ECO:0007669"/>
    <property type="project" value="EnsemblFungi"/>
</dbReference>
<dbReference type="GO" id="GO:0000122">
    <property type="term" value="P:negative regulation of transcription by RNA polymerase II"/>
    <property type="evidence" value="ECO:0007669"/>
    <property type="project" value="EnsemblFungi"/>
</dbReference>
<dbReference type="GO" id="GO:0016479">
    <property type="term" value="P:negative regulation of transcription by RNA polymerase I"/>
    <property type="evidence" value="ECO:0007669"/>
    <property type="project" value="EnsemblFungi"/>
</dbReference>
<comment type="caution">
    <text evidence="10">The sequence shown here is derived from an EMBL/GenBank/DDBJ whole genome shotgun (WGS) entry which is preliminary data.</text>
</comment>